<dbReference type="InterPro" id="IPR012318">
    <property type="entry name" value="HTH_CRP"/>
</dbReference>
<dbReference type="Proteomes" id="UP000244152">
    <property type="component" value="Unassembled WGS sequence"/>
</dbReference>
<keyword evidence="2" id="KW-0238">DNA-binding</keyword>
<name>A0A2T5HYD8_9PROT</name>
<dbReference type="InterPro" id="IPR014710">
    <property type="entry name" value="RmlC-like_jellyroll"/>
</dbReference>
<dbReference type="SUPFAM" id="SSF46785">
    <property type="entry name" value="Winged helix' DNA-binding domain"/>
    <property type="match status" value="1"/>
</dbReference>
<dbReference type="GO" id="GO:0005829">
    <property type="term" value="C:cytosol"/>
    <property type="evidence" value="ECO:0007669"/>
    <property type="project" value="TreeGrafter"/>
</dbReference>
<dbReference type="PROSITE" id="PS51063">
    <property type="entry name" value="HTH_CRP_2"/>
    <property type="match status" value="1"/>
</dbReference>
<dbReference type="InterPro" id="IPR000595">
    <property type="entry name" value="cNMP-bd_dom"/>
</dbReference>
<gene>
    <name evidence="4" type="ORF">C8R21_1662</name>
</gene>
<accession>A0A2T5HYD8</accession>
<evidence type="ECO:0000256" key="1">
    <source>
        <dbReference type="ARBA" id="ARBA00023015"/>
    </source>
</evidence>
<dbReference type="InterPro" id="IPR036390">
    <property type="entry name" value="WH_DNA-bd_sf"/>
</dbReference>
<comment type="caution">
    <text evidence="4">The sequence shown here is derived from an EMBL/GenBank/DDBJ whole genome shotgun (WGS) entry which is preliminary data.</text>
</comment>
<dbReference type="InterPro" id="IPR050397">
    <property type="entry name" value="Env_Response_Regulators"/>
</dbReference>
<dbReference type="AlphaFoldDB" id="A0A2T5HYD8"/>
<proteinExistence type="predicted"/>
<dbReference type="GO" id="GO:0003677">
    <property type="term" value="F:DNA binding"/>
    <property type="evidence" value="ECO:0007669"/>
    <property type="project" value="UniProtKB-KW"/>
</dbReference>
<sequence>MSTFHPHHPTQNRLLAALPPIELADLAPHLELVHLPLADALCKPGEPLPYAYFPTSSVISIHCLLENGTSSELTSVGREGMLGVSLFMGGEDTQSWTIVQSAGYGYRLKAAFLLQEFNQGRLLQRLLLRYSHALIAEAVHNVACSRYHTAHQRLCRWLLSMLDRLGPQDLILTQESIASILGVRRESVTAIARKLQEAGTICYRRGHIMVIDQAGLQKETCECYKKIKKEFDQVFDEVKTCEKVRQNSIDAVNTL</sequence>
<dbReference type="SMART" id="SM00419">
    <property type="entry name" value="HTH_CRP"/>
    <property type="match status" value="1"/>
</dbReference>
<evidence type="ECO:0000313" key="4">
    <source>
        <dbReference type="EMBL" id="PTQ76599.1"/>
    </source>
</evidence>
<dbReference type="InterPro" id="IPR018490">
    <property type="entry name" value="cNMP-bd_dom_sf"/>
</dbReference>
<keyword evidence="3" id="KW-0804">Transcription</keyword>
<dbReference type="Gene3D" id="2.60.120.10">
    <property type="entry name" value="Jelly Rolls"/>
    <property type="match status" value="1"/>
</dbReference>
<organism evidence="4 5">
    <name type="scientific">Nitrosospira multiformis</name>
    <dbReference type="NCBI Taxonomy" id="1231"/>
    <lineage>
        <taxon>Bacteria</taxon>
        <taxon>Pseudomonadati</taxon>
        <taxon>Pseudomonadota</taxon>
        <taxon>Betaproteobacteria</taxon>
        <taxon>Nitrosomonadales</taxon>
        <taxon>Nitrosomonadaceae</taxon>
        <taxon>Nitrosospira</taxon>
    </lineage>
</organism>
<dbReference type="GO" id="GO:0003700">
    <property type="term" value="F:DNA-binding transcription factor activity"/>
    <property type="evidence" value="ECO:0007669"/>
    <property type="project" value="TreeGrafter"/>
</dbReference>
<dbReference type="PANTHER" id="PTHR24567">
    <property type="entry name" value="CRP FAMILY TRANSCRIPTIONAL REGULATORY PROTEIN"/>
    <property type="match status" value="1"/>
</dbReference>
<evidence type="ECO:0000256" key="2">
    <source>
        <dbReference type="ARBA" id="ARBA00023125"/>
    </source>
</evidence>
<dbReference type="PANTHER" id="PTHR24567:SF74">
    <property type="entry name" value="HTH-TYPE TRANSCRIPTIONAL REGULATOR ARCR"/>
    <property type="match status" value="1"/>
</dbReference>
<protein>
    <submittedName>
        <fullName evidence="4">CRP-like cAMP-binding protein</fullName>
    </submittedName>
</protein>
<evidence type="ECO:0000256" key="3">
    <source>
        <dbReference type="ARBA" id="ARBA00023163"/>
    </source>
</evidence>
<keyword evidence="1" id="KW-0805">Transcription regulation</keyword>
<evidence type="ECO:0000313" key="5">
    <source>
        <dbReference type="Proteomes" id="UP000244152"/>
    </source>
</evidence>
<reference evidence="4 5" key="1">
    <citation type="submission" date="2018-04" db="EMBL/GenBank/DDBJ databases">
        <title>Active sludge and wastewater microbial communities from Klosterneuburg, Austria.</title>
        <authorList>
            <person name="Wagner M."/>
        </authorList>
    </citation>
    <scope>NUCLEOTIDE SEQUENCE [LARGE SCALE GENOMIC DNA]</scope>
    <source>
        <strain evidence="4 5">Nl12</strain>
    </source>
</reference>
<dbReference type="EMBL" id="QAOK01000066">
    <property type="protein sequence ID" value="PTQ76599.1"/>
    <property type="molecule type" value="Genomic_DNA"/>
</dbReference>
<dbReference type="SMART" id="SM00100">
    <property type="entry name" value="cNMP"/>
    <property type="match status" value="1"/>
</dbReference>
<dbReference type="SUPFAM" id="SSF51206">
    <property type="entry name" value="cAMP-binding domain-like"/>
    <property type="match status" value="1"/>
</dbReference>
<dbReference type="Pfam" id="PF13545">
    <property type="entry name" value="HTH_Crp_2"/>
    <property type="match status" value="1"/>
</dbReference>
<dbReference type="RefSeq" id="WP_107763475.1">
    <property type="nucleotide sequence ID" value="NZ_QAOK01000066.1"/>
</dbReference>